<gene>
    <name evidence="7" type="primary">argC</name>
    <name evidence="7" type="ORF">UV73_C0001G0272</name>
</gene>
<dbReference type="InterPro" id="IPR037535">
    <property type="entry name" value="LysY"/>
</dbReference>
<dbReference type="SMART" id="SM00859">
    <property type="entry name" value="Semialdhyde_dh"/>
    <property type="match status" value="1"/>
</dbReference>
<dbReference type="HAMAP" id="MF_02083">
    <property type="entry name" value="LysY"/>
    <property type="match status" value="1"/>
</dbReference>
<name>A0A0G1FUT2_9BACT</name>
<reference evidence="7 8" key="1">
    <citation type="journal article" date="2015" name="Nature">
        <title>rRNA introns, odd ribosomes, and small enigmatic genomes across a large radiation of phyla.</title>
        <authorList>
            <person name="Brown C.T."/>
            <person name="Hug L.A."/>
            <person name="Thomas B.C."/>
            <person name="Sharon I."/>
            <person name="Castelle C.J."/>
            <person name="Singh A."/>
            <person name="Wilkins M.J."/>
            <person name="Williams K.H."/>
            <person name="Banfield J.F."/>
        </authorList>
    </citation>
    <scope>NUCLEOTIDE SEQUENCE [LARGE SCALE GENOMIC DNA]</scope>
</reference>
<accession>A0A0G1FUT2</accession>
<dbReference type="Gene3D" id="3.40.50.720">
    <property type="entry name" value="NAD(P)-binding Rossmann-like Domain"/>
    <property type="match status" value="1"/>
</dbReference>
<dbReference type="STRING" id="1618443.UV73_C0001G0272"/>
<dbReference type="GO" id="GO:0009085">
    <property type="term" value="P:lysine biosynthetic process"/>
    <property type="evidence" value="ECO:0007669"/>
    <property type="project" value="UniProtKB-KW"/>
</dbReference>
<evidence type="ECO:0000256" key="2">
    <source>
        <dbReference type="ARBA" id="ARBA00022605"/>
    </source>
</evidence>
<dbReference type="AlphaFoldDB" id="A0A0G1FUT2"/>
<dbReference type="Pfam" id="PF01118">
    <property type="entry name" value="Semialdhyde_dh"/>
    <property type="match status" value="1"/>
</dbReference>
<evidence type="ECO:0000256" key="5">
    <source>
        <dbReference type="ARBA" id="ARBA00023154"/>
    </source>
</evidence>
<sequence length="347" mass="38567">MITVSVVGGSGYAGGEVLRLLLSHPDVRLQQVTSQSHVNELVAITHPNLRGRTDLVYSDLVDLESCDLLIVSLPNGLSMAKMPGFRKMARRIIDLGADFRLKKPAVWEEWYQTPHRQPDLLSDFIYGLPEIHRNVIKKADLVAGPGCEAAVSILSLYPLIKNRLIKPENIIIDAKMGSSQGGNHFSFASHHPERANVVRSYEPTRHRHEAEINQELSINGESPRVFVSATAIDMVRGLLVTIHTTVSGNLRETDIWQAFRQEYGSEPFIRIVKQKQGNYRFPEPKILSGTNYCDIGFELDQSTGRLVVIGAIDNLGKGTAGNCVQCMNIMFGFPETWGLEFAGLHPI</sequence>
<dbReference type="Gene3D" id="3.30.360.10">
    <property type="entry name" value="Dihydrodipicolinate Reductase, domain 2"/>
    <property type="match status" value="1"/>
</dbReference>
<evidence type="ECO:0000313" key="7">
    <source>
        <dbReference type="EMBL" id="KKS98751.1"/>
    </source>
</evidence>
<feature type="domain" description="Semialdehyde dehydrogenase NAD-binding" evidence="6">
    <location>
        <begin position="3"/>
        <end position="139"/>
    </location>
</feature>
<dbReference type="Proteomes" id="UP000034894">
    <property type="component" value="Unassembled WGS sequence"/>
</dbReference>
<organism evidence="7 8">
    <name type="scientific">Candidatus Gottesmanbacteria bacterium GW2011_GWA2_43_14</name>
    <dbReference type="NCBI Taxonomy" id="1618443"/>
    <lineage>
        <taxon>Bacteria</taxon>
        <taxon>Candidatus Gottesmaniibacteriota</taxon>
    </lineage>
</organism>
<dbReference type="EMBL" id="LCFP01000001">
    <property type="protein sequence ID" value="KKS98751.1"/>
    <property type="molecule type" value="Genomic_DNA"/>
</dbReference>
<keyword evidence="4 7" id="KW-0560">Oxidoreductase</keyword>
<dbReference type="HAMAP" id="MF_00150">
    <property type="entry name" value="ArgC_type1"/>
    <property type="match status" value="1"/>
</dbReference>
<dbReference type="SUPFAM" id="SSF55347">
    <property type="entry name" value="Glyceraldehyde-3-phosphate dehydrogenase-like, C-terminal domain"/>
    <property type="match status" value="1"/>
</dbReference>
<keyword evidence="2" id="KW-0028">Amino-acid biosynthesis</keyword>
<evidence type="ECO:0000256" key="4">
    <source>
        <dbReference type="ARBA" id="ARBA00023002"/>
    </source>
</evidence>
<keyword evidence="3" id="KW-0521">NADP</keyword>
<evidence type="ECO:0000259" key="6">
    <source>
        <dbReference type="SMART" id="SM00859"/>
    </source>
</evidence>
<dbReference type="CDD" id="cd24151">
    <property type="entry name" value="AGPR_1_N_LysY"/>
    <property type="match status" value="1"/>
</dbReference>
<dbReference type="PANTHER" id="PTHR32338">
    <property type="entry name" value="N-ACETYL-GAMMA-GLUTAMYL-PHOSPHATE REDUCTASE, CHLOROPLASTIC-RELATED-RELATED"/>
    <property type="match status" value="1"/>
</dbReference>
<dbReference type="GO" id="GO:0051287">
    <property type="term" value="F:NAD binding"/>
    <property type="evidence" value="ECO:0007669"/>
    <property type="project" value="InterPro"/>
</dbReference>
<dbReference type="Pfam" id="PF22698">
    <property type="entry name" value="Semialdhyde_dhC_1"/>
    <property type="match status" value="1"/>
</dbReference>
<protein>
    <submittedName>
        <fullName evidence="7">N-acetyl-gamma-glutamyl-phosphate reductase, N-acetyl-gamma-glutamyl-phosphate/LysW-gamma-L-alpha-aminoadipyl-6-phosphate reductase</fullName>
        <ecNumber evidence="7">1.2.1.38</ecNumber>
    </submittedName>
</protein>
<dbReference type="InterPro" id="IPR058924">
    <property type="entry name" value="AGPR_dimerisation_dom"/>
</dbReference>
<dbReference type="InterPro" id="IPR000534">
    <property type="entry name" value="Semialdehyde_DH_NAD-bd"/>
</dbReference>
<keyword evidence="5" id="KW-0457">Lysine biosynthesis</keyword>
<dbReference type="InterPro" id="IPR036291">
    <property type="entry name" value="NAD(P)-bd_dom_sf"/>
</dbReference>
<dbReference type="GO" id="GO:0006526">
    <property type="term" value="P:L-arginine biosynthetic process"/>
    <property type="evidence" value="ECO:0007669"/>
    <property type="project" value="InterPro"/>
</dbReference>
<dbReference type="GO" id="GO:0070401">
    <property type="term" value="F:NADP+ binding"/>
    <property type="evidence" value="ECO:0007669"/>
    <property type="project" value="InterPro"/>
</dbReference>
<keyword evidence="1" id="KW-0963">Cytoplasm</keyword>
<dbReference type="NCBIfam" id="TIGR01850">
    <property type="entry name" value="argC"/>
    <property type="match status" value="1"/>
</dbReference>
<dbReference type="InterPro" id="IPR050085">
    <property type="entry name" value="AGPR"/>
</dbReference>
<evidence type="ECO:0000313" key="8">
    <source>
        <dbReference type="Proteomes" id="UP000034894"/>
    </source>
</evidence>
<comment type="caution">
    <text evidence="7">The sequence shown here is derived from an EMBL/GenBank/DDBJ whole genome shotgun (WGS) entry which is preliminary data.</text>
</comment>
<evidence type="ECO:0000256" key="3">
    <source>
        <dbReference type="ARBA" id="ARBA00022857"/>
    </source>
</evidence>
<dbReference type="CDD" id="cd23939">
    <property type="entry name" value="AGPR_1_C_LysY"/>
    <property type="match status" value="1"/>
</dbReference>
<dbReference type="SUPFAM" id="SSF51735">
    <property type="entry name" value="NAD(P)-binding Rossmann-fold domains"/>
    <property type="match status" value="1"/>
</dbReference>
<dbReference type="InterPro" id="IPR000706">
    <property type="entry name" value="AGPR_type-1"/>
</dbReference>
<evidence type="ECO:0000256" key="1">
    <source>
        <dbReference type="ARBA" id="ARBA00022490"/>
    </source>
</evidence>
<dbReference type="PANTHER" id="PTHR32338:SF11">
    <property type="entry name" value="[LYSW]-L-2-AMINOADIPATE_[LYSW]-L-GLUTAMATE PHOSPHATE REDUCTASE-RELATED"/>
    <property type="match status" value="1"/>
</dbReference>
<dbReference type="EC" id="1.2.1.38" evidence="7"/>
<dbReference type="PATRIC" id="fig|1618443.3.peg.271"/>
<proteinExistence type="inferred from homology"/>
<dbReference type="GO" id="GO:0003942">
    <property type="term" value="F:N-acetyl-gamma-glutamyl-phosphate reductase activity"/>
    <property type="evidence" value="ECO:0007669"/>
    <property type="project" value="UniProtKB-EC"/>
</dbReference>